<organism evidence="2 3">
    <name type="scientific">[Mycoplasma] anseris</name>
    <dbReference type="NCBI Taxonomy" id="92400"/>
    <lineage>
        <taxon>Bacteria</taxon>
        <taxon>Bacillati</taxon>
        <taxon>Mycoplasmatota</taxon>
        <taxon>Mycoplasmoidales</taxon>
        <taxon>Metamycoplasmataceae</taxon>
        <taxon>Metamycoplasma</taxon>
    </lineage>
</organism>
<dbReference type="SUPFAM" id="SSF47336">
    <property type="entry name" value="ACP-like"/>
    <property type="match status" value="1"/>
</dbReference>
<dbReference type="EMBL" id="CP030140">
    <property type="protein sequence ID" value="AWX69239.1"/>
    <property type="molecule type" value="Genomic_DNA"/>
</dbReference>
<protein>
    <submittedName>
        <fullName evidence="2">Acyl carrier protein</fullName>
    </submittedName>
</protein>
<evidence type="ECO:0000313" key="3">
    <source>
        <dbReference type="Proteomes" id="UP000250218"/>
    </source>
</evidence>
<gene>
    <name evidence="2" type="ORF">DP065_00490</name>
</gene>
<sequence>MEIKDYVFKQIKKLTKKSFDENSSIKDLNIDSLDLVVLISEVEEQLKITISDEELLNFKTISDIINTLETKLK</sequence>
<feature type="domain" description="Carrier" evidence="1">
    <location>
        <begin position="1"/>
        <end position="72"/>
    </location>
</feature>
<accession>A0A2Z4NCF3</accession>
<dbReference type="InterPro" id="IPR009081">
    <property type="entry name" value="PP-bd_ACP"/>
</dbReference>
<reference evidence="3" key="1">
    <citation type="submission" date="2018-06" db="EMBL/GenBank/DDBJ databases">
        <title>Complete genome sequences of Mycoplasma anatis, M. anseris and M. cloacale type strains.</title>
        <authorList>
            <person name="Grozner D."/>
            <person name="Forro B."/>
            <person name="Sulyok K.M."/>
            <person name="Marton S."/>
            <person name="Kreizinger Z."/>
            <person name="Banyai K."/>
            <person name="Gyuranecz M."/>
        </authorList>
    </citation>
    <scope>NUCLEOTIDE SEQUENCE [LARGE SCALE GENOMIC DNA]</scope>
    <source>
        <strain evidence="3">ATCC 49234</strain>
    </source>
</reference>
<name>A0A2Z4NCF3_9BACT</name>
<evidence type="ECO:0000259" key="1">
    <source>
        <dbReference type="PROSITE" id="PS50075"/>
    </source>
</evidence>
<dbReference type="PROSITE" id="PS50075">
    <property type="entry name" value="CARRIER"/>
    <property type="match status" value="1"/>
</dbReference>
<dbReference type="Pfam" id="PF00550">
    <property type="entry name" value="PP-binding"/>
    <property type="match status" value="1"/>
</dbReference>
<dbReference type="InterPro" id="IPR036736">
    <property type="entry name" value="ACP-like_sf"/>
</dbReference>
<proteinExistence type="predicted"/>
<dbReference type="RefSeq" id="WP_033178768.1">
    <property type="nucleotide sequence ID" value="NZ_CP030140.1"/>
</dbReference>
<dbReference type="Gene3D" id="1.10.1200.10">
    <property type="entry name" value="ACP-like"/>
    <property type="match status" value="1"/>
</dbReference>
<dbReference type="AlphaFoldDB" id="A0A2Z4NCF3"/>
<dbReference type="Proteomes" id="UP000250218">
    <property type="component" value="Chromosome"/>
</dbReference>
<evidence type="ECO:0000313" key="2">
    <source>
        <dbReference type="EMBL" id="AWX69239.1"/>
    </source>
</evidence>
<dbReference type="KEGG" id="mane:DP065_00490"/>
<keyword evidence="3" id="KW-1185">Reference proteome</keyword>